<gene>
    <name evidence="2" type="ORF">PISMIDRAFT_266848</name>
</gene>
<dbReference type="AlphaFoldDB" id="A0A0C9Z2A8"/>
<dbReference type="EMBL" id="KN833856">
    <property type="protein sequence ID" value="KIK16487.1"/>
    <property type="molecule type" value="Genomic_DNA"/>
</dbReference>
<keyword evidence="1" id="KW-0732">Signal</keyword>
<evidence type="ECO:0000313" key="3">
    <source>
        <dbReference type="Proteomes" id="UP000054018"/>
    </source>
</evidence>
<accession>A0A0C9Z2A8</accession>
<name>A0A0C9Z2A8_9AGAM</name>
<sequence>MSKFMSRITVVCVLAGCVSCTVYVGCALNLKSGLAVFRGAFPNHTTPTDFLLDSGKWPRKVKLRSSQTTRASKGCNNKHISSRTWAWSRIHAIPYVADQVVFSLPYSPGQPVPHPSTFNCLGLALILKGEFELPI</sequence>
<keyword evidence="3" id="KW-1185">Reference proteome</keyword>
<dbReference type="HOGENOM" id="CLU_1886573_0_0_1"/>
<feature type="signal peptide" evidence="1">
    <location>
        <begin position="1"/>
        <end position="20"/>
    </location>
</feature>
<dbReference type="Proteomes" id="UP000054018">
    <property type="component" value="Unassembled WGS sequence"/>
</dbReference>
<reference evidence="3" key="2">
    <citation type="submission" date="2015-01" db="EMBL/GenBank/DDBJ databases">
        <title>Evolutionary Origins and Diversification of the Mycorrhizal Mutualists.</title>
        <authorList>
            <consortium name="DOE Joint Genome Institute"/>
            <consortium name="Mycorrhizal Genomics Consortium"/>
            <person name="Kohler A."/>
            <person name="Kuo A."/>
            <person name="Nagy L.G."/>
            <person name="Floudas D."/>
            <person name="Copeland A."/>
            <person name="Barry K.W."/>
            <person name="Cichocki N."/>
            <person name="Veneault-Fourrey C."/>
            <person name="LaButti K."/>
            <person name="Lindquist E.A."/>
            <person name="Lipzen A."/>
            <person name="Lundell T."/>
            <person name="Morin E."/>
            <person name="Murat C."/>
            <person name="Riley R."/>
            <person name="Ohm R."/>
            <person name="Sun H."/>
            <person name="Tunlid A."/>
            <person name="Henrissat B."/>
            <person name="Grigoriev I.V."/>
            <person name="Hibbett D.S."/>
            <person name="Martin F."/>
        </authorList>
    </citation>
    <scope>NUCLEOTIDE SEQUENCE [LARGE SCALE GENOMIC DNA]</scope>
    <source>
        <strain evidence="3">441</strain>
    </source>
</reference>
<protein>
    <recommendedName>
        <fullName evidence="4">Secreted protein</fullName>
    </recommendedName>
</protein>
<organism evidence="2 3">
    <name type="scientific">Pisolithus microcarpus 441</name>
    <dbReference type="NCBI Taxonomy" id="765257"/>
    <lineage>
        <taxon>Eukaryota</taxon>
        <taxon>Fungi</taxon>
        <taxon>Dikarya</taxon>
        <taxon>Basidiomycota</taxon>
        <taxon>Agaricomycotina</taxon>
        <taxon>Agaricomycetes</taxon>
        <taxon>Agaricomycetidae</taxon>
        <taxon>Boletales</taxon>
        <taxon>Sclerodermatineae</taxon>
        <taxon>Pisolithaceae</taxon>
        <taxon>Pisolithus</taxon>
    </lineage>
</organism>
<evidence type="ECO:0000256" key="1">
    <source>
        <dbReference type="SAM" id="SignalP"/>
    </source>
</evidence>
<evidence type="ECO:0008006" key="4">
    <source>
        <dbReference type="Google" id="ProtNLM"/>
    </source>
</evidence>
<proteinExistence type="predicted"/>
<reference evidence="2 3" key="1">
    <citation type="submission" date="2014-04" db="EMBL/GenBank/DDBJ databases">
        <authorList>
            <consortium name="DOE Joint Genome Institute"/>
            <person name="Kuo A."/>
            <person name="Kohler A."/>
            <person name="Costa M.D."/>
            <person name="Nagy L.G."/>
            <person name="Floudas D."/>
            <person name="Copeland A."/>
            <person name="Barry K.W."/>
            <person name="Cichocki N."/>
            <person name="Veneault-Fourrey C."/>
            <person name="LaButti K."/>
            <person name="Lindquist E.A."/>
            <person name="Lipzen A."/>
            <person name="Lundell T."/>
            <person name="Morin E."/>
            <person name="Murat C."/>
            <person name="Sun H."/>
            <person name="Tunlid A."/>
            <person name="Henrissat B."/>
            <person name="Grigoriev I.V."/>
            <person name="Hibbett D.S."/>
            <person name="Martin F."/>
            <person name="Nordberg H.P."/>
            <person name="Cantor M.N."/>
            <person name="Hua S.X."/>
        </authorList>
    </citation>
    <scope>NUCLEOTIDE SEQUENCE [LARGE SCALE GENOMIC DNA]</scope>
    <source>
        <strain evidence="2 3">441</strain>
    </source>
</reference>
<evidence type="ECO:0000313" key="2">
    <source>
        <dbReference type="EMBL" id="KIK16487.1"/>
    </source>
</evidence>
<feature type="chain" id="PRO_5002206643" description="Secreted protein" evidence="1">
    <location>
        <begin position="21"/>
        <end position="135"/>
    </location>
</feature>
<dbReference type="OrthoDB" id="2405412at2759"/>